<evidence type="ECO:0000256" key="9">
    <source>
        <dbReference type="ARBA" id="ARBA00022777"/>
    </source>
</evidence>
<dbReference type="SMART" id="SM00388">
    <property type="entry name" value="HisKA"/>
    <property type="match status" value="1"/>
</dbReference>
<evidence type="ECO:0000259" key="18">
    <source>
        <dbReference type="PROSITE" id="PS50110"/>
    </source>
</evidence>
<dbReference type="GO" id="GO:0000155">
    <property type="term" value="F:phosphorelay sensor kinase activity"/>
    <property type="evidence" value="ECO:0007669"/>
    <property type="project" value="InterPro"/>
</dbReference>
<dbReference type="InterPro" id="IPR004358">
    <property type="entry name" value="Sig_transdc_His_kin-like_C"/>
</dbReference>
<dbReference type="SMART" id="SM00448">
    <property type="entry name" value="REC"/>
    <property type="match status" value="1"/>
</dbReference>
<keyword evidence="5" id="KW-0997">Cell inner membrane</keyword>
<dbReference type="Gene3D" id="3.40.50.2300">
    <property type="match status" value="1"/>
</dbReference>
<dbReference type="PANTHER" id="PTHR43047:SF72">
    <property type="entry name" value="OSMOSENSING HISTIDINE PROTEIN KINASE SLN1"/>
    <property type="match status" value="1"/>
</dbReference>
<keyword evidence="6 14" id="KW-0597">Phosphoprotein</keyword>
<dbReference type="Gene3D" id="1.20.120.160">
    <property type="entry name" value="HPT domain"/>
    <property type="match status" value="1"/>
</dbReference>
<reference evidence="21" key="1">
    <citation type="submission" date="2016-10" db="EMBL/GenBank/DDBJ databases">
        <authorList>
            <person name="Varghese N."/>
            <person name="Submissions S."/>
        </authorList>
    </citation>
    <scope>NUCLEOTIDE SEQUENCE [LARGE SCALE GENOMIC DNA]</scope>
    <source>
        <strain evidence="21">CGMCC 1.10370</strain>
    </source>
</reference>
<keyword evidence="11 16" id="KW-1133">Transmembrane helix</keyword>
<dbReference type="SUPFAM" id="SSF52172">
    <property type="entry name" value="CheY-like"/>
    <property type="match status" value="1"/>
</dbReference>
<dbReference type="PANTHER" id="PTHR43047">
    <property type="entry name" value="TWO-COMPONENT HISTIDINE PROTEIN KINASE"/>
    <property type="match status" value="1"/>
</dbReference>
<dbReference type="PROSITE" id="PS50110">
    <property type="entry name" value="RESPONSE_REGULATORY"/>
    <property type="match status" value="1"/>
</dbReference>
<dbReference type="AlphaFoldDB" id="A0A1I1RVZ4"/>
<evidence type="ECO:0000256" key="3">
    <source>
        <dbReference type="ARBA" id="ARBA00012438"/>
    </source>
</evidence>
<feature type="transmembrane region" description="Helical" evidence="16">
    <location>
        <begin position="12"/>
        <end position="31"/>
    </location>
</feature>
<keyword evidence="7" id="KW-0808">Transferase</keyword>
<accession>A0A1I1RVZ4</accession>
<dbReference type="PRINTS" id="PR00344">
    <property type="entry name" value="BCTRLSENSOR"/>
</dbReference>
<keyword evidence="21" id="KW-1185">Reference proteome</keyword>
<feature type="modified residue" description="Phosphohistidine" evidence="13">
    <location>
        <position position="759"/>
    </location>
</feature>
<evidence type="ECO:0000256" key="16">
    <source>
        <dbReference type="SAM" id="Phobius"/>
    </source>
</evidence>
<keyword evidence="8 16" id="KW-0812">Transmembrane</keyword>
<dbReference type="OrthoDB" id="1046984at2"/>
<evidence type="ECO:0000256" key="2">
    <source>
        <dbReference type="ARBA" id="ARBA00004429"/>
    </source>
</evidence>
<dbReference type="Pfam" id="PF00072">
    <property type="entry name" value="Response_reg"/>
    <property type="match status" value="1"/>
</dbReference>
<dbReference type="InterPro" id="IPR003661">
    <property type="entry name" value="HisK_dim/P_dom"/>
</dbReference>
<dbReference type="InterPro" id="IPR036097">
    <property type="entry name" value="HisK_dim/P_sf"/>
</dbReference>
<evidence type="ECO:0000256" key="8">
    <source>
        <dbReference type="ARBA" id="ARBA00022692"/>
    </source>
</evidence>
<dbReference type="CDD" id="cd16922">
    <property type="entry name" value="HATPase_EvgS-ArcB-TorS-like"/>
    <property type="match status" value="1"/>
</dbReference>
<dbReference type="InterPro" id="IPR036890">
    <property type="entry name" value="HATPase_C_sf"/>
</dbReference>
<feature type="domain" description="HPt" evidence="19">
    <location>
        <begin position="720"/>
        <end position="811"/>
    </location>
</feature>
<keyword evidence="10" id="KW-0067">ATP-binding</keyword>
<dbReference type="InterPro" id="IPR036641">
    <property type="entry name" value="HPT_dom_sf"/>
</dbReference>
<dbReference type="RefSeq" id="WP_091494590.1">
    <property type="nucleotide sequence ID" value="NZ_FOMH01000007.1"/>
</dbReference>
<evidence type="ECO:0000256" key="11">
    <source>
        <dbReference type="ARBA" id="ARBA00022989"/>
    </source>
</evidence>
<dbReference type="Pfam" id="PF02518">
    <property type="entry name" value="HATPase_c"/>
    <property type="match status" value="1"/>
</dbReference>
<organism evidence="20 21">
    <name type="scientific">Flavobacterium phragmitis</name>
    <dbReference type="NCBI Taxonomy" id="739143"/>
    <lineage>
        <taxon>Bacteria</taxon>
        <taxon>Pseudomonadati</taxon>
        <taxon>Bacteroidota</taxon>
        <taxon>Flavobacteriia</taxon>
        <taxon>Flavobacteriales</taxon>
        <taxon>Flavobacteriaceae</taxon>
        <taxon>Flavobacterium</taxon>
    </lineage>
</organism>
<comment type="subcellular location">
    <subcellularLocation>
        <location evidence="2">Cell inner membrane</location>
        <topology evidence="2">Multi-pass membrane protein</topology>
    </subcellularLocation>
</comment>
<evidence type="ECO:0000256" key="10">
    <source>
        <dbReference type="ARBA" id="ARBA00022840"/>
    </source>
</evidence>
<proteinExistence type="predicted"/>
<dbReference type="InterPro" id="IPR011006">
    <property type="entry name" value="CheY-like_superfamily"/>
</dbReference>
<dbReference type="GO" id="GO:0005886">
    <property type="term" value="C:plasma membrane"/>
    <property type="evidence" value="ECO:0007669"/>
    <property type="project" value="UniProtKB-SubCell"/>
</dbReference>
<dbReference type="STRING" id="739143.SAMN05216297_107185"/>
<evidence type="ECO:0000256" key="13">
    <source>
        <dbReference type="PROSITE-ProRule" id="PRU00110"/>
    </source>
</evidence>
<feature type="domain" description="Response regulatory" evidence="18">
    <location>
        <begin position="569"/>
        <end position="686"/>
    </location>
</feature>
<dbReference type="CDD" id="cd00082">
    <property type="entry name" value="HisKA"/>
    <property type="match status" value="1"/>
</dbReference>
<protein>
    <recommendedName>
        <fullName evidence="3">histidine kinase</fullName>
        <ecNumber evidence="3">2.7.13.3</ecNumber>
    </recommendedName>
</protein>
<dbReference type="InterPro" id="IPR001789">
    <property type="entry name" value="Sig_transdc_resp-reg_receiver"/>
</dbReference>
<dbReference type="InterPro" id="IPR003594">
    <property type="entry name" value="HATPase_dom"/>
</dbReference>
<evidence type="ECO:0000259" key="17">
    <source>
        <dbReference type="PROSITE" id="PS50109"/>
    </source>
</evidence>
<evidence type="ECO:0000256" key="7">
    <source>
        <dbReference type="ARBA" id="ARBA00022679"/>
    </source>
</evidence>
<evidence type="ECO:0000256" key="14">
    <source>
        <dbReference type="PROSITE-ProRule" id="PRU00169"/>
    </source>
</evidence>
<dbReference type="GO" id="GO:0009927">
    <property type="term" value="F:histidine phosphotransfer kinase activity"/>
    <property type="evidence" value="ECO:0007669"/>
    <property type="project" value="TreeGrafter"/>
</dbReference>
<evidence type="ECO:0000256" key="1">
    <source>
        <dbReference type="ARBA" id="ARBA00000085"/>
    </source>
</evidence>
<dbReference type="SUPFAM" id="SSF47226">
    <property type="entry name" value="Histidine-containing phosphotransfer domain, HPT domain"/>
    <property type="match status" value="1"/>
</dbReference>
<dbReference type="SMART" id="SM00387">
    <property type="entry name" value="HATPase_c"/>
    <property type="match status" value="1"/>
</dbReference>
<evidence type="ECO:0000256" key="4">
    <source>
        <dbReference type="ARBA" id="ARBA00022475"/>
    </source>
</evidence>
<sequence>METKKSYTALKVLFSYVALLALVVTVGWFLYSENVVYNKLEDKIAFEKTKILKVSKLFSNVYKTESLARQTIQSNSEKDFKNYLIETDSLRLRLDTLKQIVTTEYQKTLLDSVTYLLSEKTKNIKQLKEIKNKADDETSVNNAIDEITKMEFNLRKLELQDFTKNPNQLGSYQRSVLQRYVDYLNSNIPDDSTNTLSKKASDSILANSKKLLSTVKLKAEKKKESLNFEENKLLQNEMAISDQLRKVLRIIEREIIINSIKNNSLKEKSLKRVNEIVTASAVIGLLLTVFFSILIVSDYSKSQVYKKQLEIANFKTKNLLKSREQLISTVSHDLKTPLSTIVGYSELLGNSDVNTKQSYFIKNIKNSSEYITQLVQDLLDFSKIEAGKITIEKVPFLLPEIIEDVAVNIQSVYKQKNIDLIINVDEKFQKRIVGDPFRLKQILSNIIGNAYKFTEEGHIRVAAYANEEDTFTISIQDTGIGIEKENQKLVFEEFAQANENIEKKYGGTGLGLSICQKIISILGGTLSLDSIFGKGSTFTIQLPLLFDESQPNSLNKVKSKTIKNTKKQTFIVVDDDINLLNLTSGVLRQEQHQVYSFTNPLKALETIQNTPFDFVISDIQMPEIDGFMFLEKLKELPESIFKNQPVIALTGRTDLDLSVYKDAGFTTVVKKPYSPKILLETIQHILAHEEIPVSETIENEENNTSLMYSLETLKDFLGQDDSALKEVLKSFIENTADNLNLLKTAVEENNHDEIKSISHRIAPMFRQIQAKEIGTILKTLENEDLNTLDVESIYSDLEQKVTILFDKLRQEI</sequence>
<name>A0A1I1RVZ4_9FLAO</name>
<feature type="domain" description="Histidine kinase" evidence="17">
    <location>
        <begin position="329"/>
        <end position="546"/>
    </location>
</feature>
<dbReference type="InterPro" id="IPR005467">
    <property type="entry name" value="His_kinase_dom"/>
</dbReference>
<keyword evidence="4" id="KW-1003">Cell membrane</keyword>
<keyword evidence="12 16" id="KW-0472">Membrane</keyword>
<keyword evidence="9 20" id="KW-0418">Kinase</keyword>
<dbReference type="Pfam" id="PF00512">
    <property type="entry name" value="HisKA"/>
    <property type="match status" value="1"/>
</dbReference>
<keyword evidence="15" id="KW-0175">Coiled coil</keyword>
<dbReference type="PROSITE" id="PS50894">
    <property type="entry name" value="HPT"/>
    <property type="match status" value="1"/>
</dbReference>
<dbReference type="InterPro" id="IPR008207">
    <property type="entry name" value="Sig_transdc_His_kin_Hpt_dom"/>
</dbReference>
<evidence type="ECO:0000256" key="12">
    <source>
        <dbReference type="ARBA" id="ARBA00023136"/>
    </source>
</evidence>
<dbReference type="FunFam" id="3.30.565.10:FF:000010">
    <property type="entry name" value="Sensor histidine kinase RcsC"/>
    <property type="match status" value="1"/>
</dbReference>
<evidence type="ECO:0000313" key="21">
    <source>
        <dbReference type="Proteomes" id="UP000199672"/>
    </source>
</evidence>
<dbReference type="Gene3D" id="1.10.287.130">
    <property type="match status" value="1"/>
</dbReference>
<dbReference type="PROSITE" id="PS50109">
    <property type="entry name" value="HIS_KIN"/>
    <property type="match status" value="1"/>
</dbReference>
<keyword evidence="10" id="KW-0547">Nucleotide-binding</keyword>
<evidence type="ECO:0000256" key="15">
    <source>
        <dbReference type="SAM" id="Coils"/>
    </source>
</evidence>
<evidence type="ECO:0000256" key="6">
    <source>
        <dbReference type="ARBA" id="ARBA00022553"/>
    </source>
</evidence>
<feature type="modified residue" description="4-aspartylphosphate" evidence="14">
    <location>
        <position position="618"/>
    </location>
</feature>
<dbReference type="Proteomes" id="UP000199672">
    <property type="component" value="Unassembled WGS sequence"/>
</dbReference>
<comment type="catalytic activity">
    <reaction evidence="1">
        <text>ATP + protein L-histidine = ADP + protein N-phospho-L-histidine.</text>
        <dbReference type="EC" id="2.7.13.3"/>
    </reaction>
</comment>
<evidence type="ECO:0000313" key="20">
    <source>
        <dbReference type="EMBL" id="SFD38421.1"/>
    </source>
</evidence>
<dbReference type="EC" id="2.7.13.3" evidence="3"/>
<evidence type="ECO:0000256" key="5">
    <source>
        <dbReference type="ARBA" id="ARBA00022519"/>
    </source>
</evidence>
<dbReference type="SUPFAM" id="SSF47384">
    <property type="entry name" value="Homodimeric domain of signal transducing histidine kinase"/>
    <property type="match status" value="1"/>
</dbReference>
<dbReference type="EMBL" id="FOMH01000007">
    <property type="protein sequence ID" value="SFD38421.1"/>
    <property type="molecule type" value="Genomic_DNA"/>
</dbReference>
<gene>
    <name evidence="20" type="ORF">SAMN05216297_107185</name>
</gene>
<feature type="coiled-coil region" evidence="15">
    <location>
        <begin position="117"/>
        <end position="160"/>
    </location>
</feature>
<dbReference type="SUPFAM" id="SSF55874">
    <property type="entry name" value="ATPase domain of HSP90 chaperone/DNA topoisomerase II/histidine kinase"/>
    <property type="match status" value="1"/>
</dbReference>
<dbReference type="Gene3D" id="3.30.565.10">
    <property type="entry name" value="Histidine kinase-like ATPase, C-terminal domain"/>
    <property type="match status" value="1"/>
</dbReference>
<evidence type="ECO:0000259" key="19">
    <source>
        <dbReference type="PROSITE" id="PS50894"/>
    </source>
</evidence>